<protein>
    <submittedName>
        <fullName evidence="2">DoxX-like family protein</fullName>
    </submittedName>
</protein>
<sequence length="308" mass="34546">MIYKHAAVDRKPLYIETLISCDLDTLWSHTQDPQMHEQWDLRFSRIRYLPRKEPDDPQQFLYSTRVGFGISVSGVGESVATKSKASGESTSVLKFSSDSGISLIRQGAGYWKYKPEAGGVRFFTGYDYDTRWGGLGKAVDKFIFRPMMVWATAWSFDCLKNWIERGIHPKQALLSQTTVLLASLILSMVWLYQGIVPKLLFSDTGELEILRQSGLFTGFEESLLTGVGIGEVAWGLVLFFIQRKPVHFISIAALILLGLGALFSEASVYTLPFNPFSLNISMIGLSVIAIINMNHTPRASNCITKQRK</sequence>
<evidence type="ECO:0000256" key="1">
    <source>
        <dbReference type="SAM" id="Phobius"/>
    </source>
</evidence>
<keyword evidence="3" id="KW-1185">Reference proteome</keyword>
<keyword evidence="1" id="KW-0472">Membrane</keyword>
<feature type="transmembrane region" description="Helical" evidence="1">
    <location>
        <begin position="276"/>
        <end position="293"/>
    </location>
</feature>
<proteinExistence type="predicted"/>
<dbReference type="RefSeq" id="WP_345159872.1">
    <property type="nucleotide sequence ID" value="NZ_BAABHC010000015.1"/>
</dbReference>
<feature type="transmembrane region" description="Helical" evidence="1">
    <location>
        <begin position="223"/>
        <end position="241"/>
    </location>
</feature>
<comment type="caution">
    <text evidence="2">The sequence shown here is derived from an EMBL/GenBank/DDBJ whole genome shotgun (WGS) entry which is preliminary data.</text>
</comment>
<dbReference type="Proteomes" id="UP001500552">
    <property type="component" value="Unassembled WGS sequence"/>
</dbReference>
<dbReference type="InterPro" id="IPR025695">
    <property type="entry name" value="DoxX-like"/>
</dbReference>
<organism evidence="2 3">
    <name type="scientific">Pontibacter saemangeumensis</name>
    <dbReference type="NCBI Taxonomy" id="1084525"/>
    <lineage>
        <taxon>Bacteria</taxon>
        <taxon>Pseudomonadati</taxon>
        <taxon>Bacteroidota</taxon>
        <taxon>Cytophagia</taxon>
        <taxon>Cytophagales</taxon>
        <taxon>Hymenobacteraceae</taxon>
        <taxon>Pontibacter</taxon>
    </lineage>
</organism>
<evidence type="ECO:0000313" key="3">
    <source>
        <dbReference type="Proteomes" id="UP001500552"/>
    </source>
</evidence>
<feature type="transmembrane region" description="Helical" evidence="1">
    <location>
        <begin position="248"/>
        <end position="270"/>
    </location>
</feature>
<feature type="transmembrane region" description="Helical" evidence="1">
    <location>
        <begin position="172"/>
        <end position="192"/>
    </location>
</feature>
<accession>A0ABP8LV39</accession>
<dbReference type="EMBL" id="BAABHC010000015">
    <property type="protein sequence ID" value="GAA4435464.1"/>
    <property type="molecule type" value="Genomic_DNA"/>
</dbReference>
<keyword evidence="1" id="KW-1133">Transmembrane helix</keyword>
<name>A0ABP8LV39_9BACT</name>
<dbReference type="SUPFAM" id="SSF55961">
    <property type="entry name" value="Bet v1-like"/>
    <property type="match status" value="1"/>
</dbReference>
<gene>
    <name evidence="2" type="ORF">GCM10023188_27480</name>
</gene>
<reference evidence="3" key="1">
    <citation type="journal article" date="2019" name="Int. J. Syst. Evol. Microbiol.">
        <title>The Global Catalogue of Microorganisms (GCM) 10K type strain sequencing project: providing services to taxonomists for standard genome sequencing and annotation.</title>
        <authorList>
            <consortium name="The Broad Institute Genomics Platform"/>
            <consortium name="The Broad Institute Genome Sequencing Center for Infectious Disease"/>
            <person name="Wu L."/>
            <person name="Ma J."/>
        </authorList>
    </citation>
    <scope>NUCLEOTIDE SEQUENCE [LARGE SCALE GENOMIC DNA]</scope>
    <source>
        <strain evidence="3">JCM 17926</strain>
    </source>
</reference>
<keyword evidence="1" id="KW-0812">Transmembrane</keyword>
<dbReference type="Pfam" id="PF13781">
    <property type="entry name" value="DoxX_3"/>
    <property type="match status" value="1"/>
</dbReference>
<evidence type="ECO:0000313" key="2">
    <source>
        <dbReference type="EMBL" id="GAA4435464.1"/>
    </source>
</evidence>